<sequence length="338" mass="36178">MPIALLIAVAASLGAHALLLFGPEFDLPPFLEPPPLLAELKPAPLIEPPVEPPAKPATTAARKRPAKRSKAHATPPPTATPVLNVDDSSTAVATPTIANPSTGPAAVPIGPLALATPSTTAEGAPSSSRLPARGMIRYRVDRGDQGFMIGESTHDWVVVDDVYRITAVTETKGLVALFKPLRIELESRGKLTAAGLVPERFSTRREGRATGEQAEFDWLQMQVRVGQRPLQALDAGAQDLLSLHYQLGLLPDLASGTVMPVATGKKYEQYRFEVLGDEDVETPAGNFRSLHLRVAGVSPTEVWLAYDRSLLPVKILHTDHKGAVFVETATAIELSEEP</sequence>
<evidence type="ECO:0000256" key="1">
    <source>
        <dbReference type="SAM" id="MobiDB-lite"/>
    </source>
</evidence>
<dbReference type="InterPro" id="IPR021457">
    <property type="entry name" value="DUF3108"/>
</dbReference>
<feature type="region of interest" description="Disordered" evidence="1">
    <location>
        <begin position="47"/>
        <end position="85"/>
    </location>
</feature>
<dbReference type="eggNOG" id="COG3087">
    <property type="taxonomic scope" value="Bacteria"/>
</dbReference>
<dbReference type="STRING" id="1454004.AW11_03462"/>
<dbReference type="Pfam" id="PF11306">
    <property type="entry name" value="DUF3108"/>
    <property type="match status" value="1"/>
</dbReference>
<evidence type="ECO:0000313" key="3">
    <source>
        <dbReference type="Proteomes" id="UP000022141"/>
    </source>
</evidence>
<dbReference type="EMBL" id="JEMY01000055">
    <property type="protein sequence ID" value="EXI85463.1"/>
    <property type="molecule type" value="Genomic_DNA"/>
</dbReference>
<protein>
    <recommendedName>
        <fullName evidence="4">DUF3108 domain-containing protein</fullName>
    </recommendedName>
</protein>
<dbReference type="AlphaFoldDB" id="A0A011NS03"/>
<evidence type="ECO:0008006" key="4">
    <source>
        <dbReference type="Google" id="ProtNLM"/>
    </source>
</evidence>
<organism evidence="2 3">
    <name type="scientific">Accumulibacter regalis</name>
    <dbReference type="NCBI Taxonomy" id="522306"/>
    <lineage>
        <taxon>Bacteria</taxon>
        <taxon>Pseudomonadati</taxon>
        <taxon>Pseudomonadota</taxon>
        <taxon>Betaproteobacteria</taxon>
        <taxon>Candidatus Accumulibacter</taxon>
    </lineage>
</organism>
<dbReference type="PATRIC" id="fig|1454004.3.peg.3561"/>
<reference evidence="2" key="1">
    <citation type="submission" date="2014-02" db="EMBL/GenBank/DDBJ databases">
        <title>Expanding our view of genomic diversity in Candidatus Accumulibacter clades.</title>
        <authorList>
            <person name="Skennerton C.T."/>
            <person name="Barr J.J."/>
            <person name="Slater F.R."/>
            <person name="Bond P.L."/>
            <person name="Tyson G.W."/>
        </authorList>
    </citation>
    <scope>NUCLEOTIDE SEQUENCE [LARGE SCALE GENOMIC DNA]</scope>
</reference>
<dbReference type="Proteomes" id="UP000022141">
    <property type="component" value="Unassembled WGS sequence"/>
</dbReference>
<proteinExistence type="predicted"/>
<comment type="caution">
    <text evidence="2">The sequence shown here is derived from an EMBL/GenBank/DDBJ whole genome shotgun (WGS) entry which is preliminary data.</text>
</comment>
<name>A0A011NS03_ACCRE</name>
<gene>
    <name evidence="2" type="ORF">AW11_03462</name>
</gene>
<evidence type="ECO:0000313" key="2">
    <source>
        <dbReference type="EMBL" id="EXI85463.1"/>
    </source>
</evidence>
<keyword evidence="3" id="KW-1185">Reference proteome</keyword>
<accession>A0A011NS03</accession>
<feature type="compositionally biased region" description="Basic residues" evidence="1">
    <location>
        <begin position="61"/>
        <end position="71"/>
    </location>
</feature>